<dbReference type="Proteomes" id="UP000004528">
    <property type="component" value="Unassembled WGS sequence"/>
</dbReference>
<dbReference type="eggNOG" id="COG5506">
    <property type="taxonomic scope" value="Bacteria"/>
</dbReference>
<organism evidence="2 3">
    <name type="scientific">Weissella paramesenteroides ATCC 33313</name>
    <dbReference type="NCBI Taxonomy" id="585506"/>
    <lineage>
        <taxon>Bacteria</taxon>
        <taxon>Bacillati</taxon>
        <taxon>Bacillota</taxon>
        <taxon>Bacilli</taxon>
        <taxon>Lactobacillales</taxon>
        <taxon>Lactobacillaceae</taxon>
        <taxon>Weissella</taxon>
    </lineage>
</organism>
<dbReference type="EMBL" id="ACKU01000005">
    <property type="protein sequence ID" value="EER75444.1"/>
    <property type="molecule type" value="Genomic_DNA"/>
</dbReference>
<dbReference type="STRING" id="585506.HMPREF0877_0245"/>
<protein>
    <recommendedName>
        <fullName evidence="4">DUF1694 domain-containing protein</fullName>
    </recommendedName>
</protein>
<evidence type="ECO:0000256" key="1">
    <source>
        <dbReference type="SAM" id="MobiDB-lite"/>
    </source>
</evidence>
<dbReference type="InterPro" id="IPR012543">
    <property type="entry name" value="DUF1694"/>
</dbReference>
<dbReference type="PIRSF" id="PIRSF034303">
    <property type="entry name" value="DUF1694"/>
    <property type="match status" value="1"/>
</dbReference>
<reference evidence="2 3" key="1">
    <citation type="submission" date="2009-04" db="EMBL/GenBank/DDBJ databases">
        <authorList>
            <person name="Qin X."/>
            <person name="Bachman B."/>
            <person name="Battles P."/>
            <person name="Bell A."/>
            <person name="Bess C."/>
            <person name="Bickham C."/>
            <person name="Chaboub L."/>
            <person name="Chen D."/>
            <person name="Coyle M."/>
            <person name="Deiros D.R."/>
            <person name="Dinh H."/>
            <person name="Forbes L."/>
            <person name="Fowler G."/>
            <person name="Francisco L."/>
            <person name="Fu Q."/>
            <person name="Gubbala S."/>
            <person name="Hale W."/>
            <person name="Han Y."/>
            <person name="Hemphill L."/>
            <person name="Highlander S.K."/>
            <person name="Hirani K."/>
            <person name="Hogues M."/>
            <person name="Jackson L."/>
            <person name="Jakkamsetti A."/>
            <person name="Javaid M."/>
            <person name="Jiang H."/>
            <person name="Korchina V."/>
            <person name="Kovar C."/>
            <person name="Lara F."/>
            <person name="Lee S."/>
            <person name="Mata R."/>
            <person name="Mathew T."/>
            <person name="Moen C."/>
            <person name="Morales K."/>
            <person name="Munidasa M."/>
            <person name="Nazareth L."/>
            <person name="Ngo R."/>
            <person name="Nguyen L."/>
            <person name="Okwuonu G."/>
            <person name="Ongeri F."/>
            <person name="Patil S."/>
            <person name="Petrosino J."/>
            <person name="Pham C."/>
            <person name="Pham P."/>
            <person name="Pu L.-L."/>
            <person name="Puazo M."/>
            <person name="Raj R."/>
            <person name="Reid J."/>
            <person name="Rouhana J."/>
            <person name="Saada N."/>
            <person name="Shang Y."/>
            <person name="Simmons D."/>
            <person name="Thornton R."/>
            <person name="Warren J."/>
            <person name="Weissenberger G."/>
            <person name="Zhang J."/>
            <person name="Zhang L."/>
            <person name="Zhou C."/>
            <person name="Zhu D."/>
            <person name="Muzny D."/>
            <person name="Worley K."/>
            <person name="Gibbs R."/>
        </authorList>
    </citation>
    <scope>NUCLEOTIDE SEQUENCE [LARGE SCALE GENOMIC DNA]</scope>
    <source>
        <strain evidence="2 3">ATCC 33313</strain>
    </source>
</reference>
<name>C5R8F0_WEIPA</name>
<evidence type="ECO:0000313" key="2">
    <source>
        <dbReference type="EMBL" id="EER75444.1"/>
    </source>
</evidence>
<sequence length="168" mass="19336">MKLSLEADYVKINLIIKGETFMDKQEMDPHVKTGLYGTPEINPDEQHHYLGNFRERIYVLQTRETAGEDRYMKAWEQQLHAHPDAVLYLNGHLNKNVLDQYIELAAKQQAKFTLKSDAIYDQSDVVAVLAAHSAVHQEPVSIEDTIDSSETSSGQKDEKKPWYKRLFS</sequence>
<evidence type="ECO:0000313" key="3">
    <source>
        <dbReference type="Proteomes" id="UP000004528"/>
    </source>
</evidence>
<feature type="region of interest" description="Disordered" evidence="1">
    <location>
        <begin position="140"/>
        <end position="168"/>
    </location>
</feature>
<dbReference type="HOGENOM" id="CLU_111531_0_1_9"/>
<dbReference type="Pfam" id="PF07997">
    <property type="entry name" value="DUF1694"/>
    <property type="match status" value="1"/>
</dbReference>
<evidence type="ECO:0008006" key="4">
    <source>
        <dbReference type="Google" id="ProtNLM"/>
    </source>
</evidence>
<dbReference type="InterPro" id="IPR029064">
    <property type="entry name" value="Ribosomal_eL30-like_sf"/>
</dbReference>
<dbReference type="AlphaFoldDB" id="C5R8F0"/>
<keyword evidence="3" id="KW-1185">Reference proteome</keyword>
<accession>C5R8F0</accession>
<dbReference type="SUPFAM" id="SSF160515">
    <property type="entry name" value="YueI-like"/>
    <property type="match status" value="1"/>
</dbReference>
<proteinExistence type="predicted"/>
<comment type="caution">
    <text evidence="2">The sequence shown here is derived from an EMBL/GenBank/DDBJ whole genome shotgun (WGS) entry which is preliminary data.</text>
</comment>
<dbReference type="Gene3D" id="3.30.1330.30">
    <property type="match status" value="1"/>
</dbReference>
<gene>
    <name evidence="2" type="ORF">HMPREF0877_0245</name>
</gene>